<proteinExistence type="predicted"/>
<dbReference type="PANTHER" id="PTHR43884:SF19">
    <property type="entry name" value="ACYL-COA DEHYDROGENASE FADE4-RELATED"/>
    <property type="match status" value="1"/>
</dbReference>
<dbReference type="AlphaFoldDB" id="A0A1I1R453"/>
<dbReference type="Gene3D" id="2.40.110.10">
    <property type="entry name" value="Butyryl-CoA Dehydrogenase, subunit A, domain 2"/>
    <property type="match status" value="1"/>
</dbReference>
<dbReference type="SUPFAM" id="SSF47203">
    <property type="entry name" value="Acyl-CoA dehydrogenase C-terminal domain-like"/>
    <property type="match status" value="1"/>
</dbReference>
<dbReference type="PANTHER" id="PTHR43884">
    <property type="entry name" value="ACYL-COA DEHYDROGENASE"/>
    <property type="match status" value="1"/>
</dbReference>
<evidence type="ECO:0000313" key="1">
    <source>
        <dbReference type="EMBL" id="SFD26938.1"/>
    </source>
</evidence>
<accession>A0A1I1R453</accession>
<dbReference type="InterPro" id="IPR009100">
    <property type="entry name" value="AcylCoA_DH/oxidase_NM_dom_sf"/>
</dbReference>
<gene>
    <name evidence="1" type="ORF">SAMN05421773_11274</name>
</gene>
<dbReference type="OrthoDB" id="3860847at2"/>
<dbReference type="STRING" id="910347.SAMN05421773_11274"/>
<evidence type="ECO:0000313" key="2">
    <source>
        <dbReference type="Proteomes" id="UP000199207"/>
    </source>
</evidence>
<dbReference type="EMBL" id="FOLM01000012">
    <property type="protein sequence ID" value="SFD26938.1"/>
    <property type="molecule type" value="Genomic_DNA"/>
</dbReference>
<dbReference type="Proteomes" id="UP000199207">
    <property type="component" value="Unassembled WGS sequence"/>
</dbReference>
<dbReference type="InterPro" id="IPR036250">
    <property type="entry name" value="AcylCo_DH-like_C"/>
</dbReference>
<dbReference type="Gene3D" id="1.20.140.10">
    <property type="entry name" value="Butyryl-CoA Dehydrogenase, subunit A, domain 3"/>
    <property type="match status" value="1"/>
</dbReference>
<dbReference type="SUPFAM" id="SSF56645">
    <property type="entry name" value="Acyl-CoA dehydrogenase NM domain-like"/>
    <property type="match status" value="1"/>
</dbReference>
<keyword evidence="2" id="KW-1185">Reference proteome</keyword>
<dbReference type="GO" id="GO:0005886">
    <property type="term" value="C:plasma membrane"/>
    <property type="evidence" value="ECO:0007669"/>
    <property type="project" value="TreeGrafter"/>
</dbReference>
<dbReference type="RefSeq" id="WP_093840368.1">
    <property type="nucleotide sequence ID" value="NZ_FOLM01000012.1"/>
</dbReference>
<protein>
    <submittedName>
        <fullName evidence="1">Acyl-CoA dehydrogenase</fullName>
    </submittedName>
</protein>
<sequence length="585" mass="61735">MLLSEVRPRQPAVDQWVAVRRRITAVDQAFGDPWDEDNPLGFTEILAADERESCLAAALEKYDEHLLNAEFVPAALGGRLVGMDTAGAVLRPVFRRDARLGAIGGISSLLVASVVWAAGSEAQRRRTADALLGGGRLAIACHQLEHANIFFQEEFRAKPAGGGYVLSGRKPAINNLDRAELILAYASGPDGHSLFLLDRDRLPGPWMKRLGGAPAGWGGMGLGGLELLECPVPASSLVGGWGQGVAAGASAYPLMNATIAAMLIGLGDTALRATLRFAAGRARPGRSTPAQVRTAVNGAFTDLLIADCLTLTATRSLHLVPEQCDVLTAAAKYLVPKVLSESMHHLSTILGDGFHTTAGPAALVRKHLRDVDTVSFGHVGSAVCQTAIVPFLPMLARDRDNRTAQPDPALFRPGTAVPALDPDRLAQFGGGDRLWGYLSRAVDSGELGPAGTSDDLADEFAVRATAFAAELADVLETATDLGFDTGDPVDDPRAIPLSERYALLLAAASCLGVWREAAAAPADDPGAGFLADPAWLLLALDRLLRRLGRPVPPVPAAAVDRVHDELRRRADGARAFDLYAAELTG</sequence>
<name>A0A1I1R453_9ACTN</name>
<dbReference type="GO" id="GO:0003995">
    <property type="term" value="F:acyl-CoA dehydrogenase activity"/>
    <property type="evidence" value="ECO:0007669"/>
    <property type="project" value="TreeGrafter"/>
</dbReference>
<dbReference type="InterPro" id="IPR046373">
    <property type="entry name" value="Acyl-CoA_Oxase/DH_mid-dom_sf"/>
</dbReference>
<reference evidence="1 2" key="1">
    <citation type="submission" date="2016-10" db="EMBL/GenBank/DDBJ databases">
        <authorList>
            <person name="de Groot N.N."/>
        </authorList>
    </citation>
    <scope>NUCLEOTIDE SEQUENCE [LARGE SCALE GENOMIC DNA]</scope>
    <source>
        <strain evidence="1 2">CGMCC 4.5739</strain>
    </source>
</reference>
<organism evidence="1 2">
    <name type="scientific">Streptomyces aidingensis</name>
    <dbReference type="NCBI Taxonomy" id="910347"/>
    <lineage>
        <taxon>Bacteria</taxon>
        <taxon>Bacillati</taxon>
        <taxon>Actinomycetota</taxon>
        <taxon>Actinomycetes</taxon>
        <taxon>Kitasatosporales</taxon>
        <taxon>Streptomycetaceae</taxon>
        <taxon>Streptomyces</taxon>
    </lineage>
</organism>